<dbReference type="Proteomes" id="UP001341840">
    <property type="component" value="Unassembled WGS sequence"/>
</dbReference>
<reference evidence="1 2" key="1">
    <citation type="journal article" date="2023" name="Plants (Basel)">
        <title>Bridging the Gap: Combining Genomics and Transcriptomics Approaches to Understand Stylosanthes scabra, an Orphan Legume from the Brazilian Caatinga.</title>
        <authorList>
            <person name="Ferreira-Neto J.R.C."/>
            <person name="da Silva M.D."/>
            <person name="Binneck E."/>
            <person name="de Melo N.F."/>
            <person name="da Silva R.H."/>
            <person name="de Melo A.L.T.M."/>
            <person name="Pandolfi V."/>
            <person name="Bustamante F.O."/>
            <person name="Brasileiro-Vidal A.C."/>
            <person name="Benko-Iseppon A.M."/>
        </authorList>
    </citation>
    <scope>NUCLEOTIDE SEQUENCE [LARGE SCALE GENOMIC DNA]</scope>
    <source>
        <tissue evidence="1">Leaves</tissue>
    </source>
</reference>
<name>A0ABU6R9A8_9FABA</name>
<sequence>MEKNVKRNQEFVVGEFTRRFKWDPIHNATFRTNFEKKGAAKLLQLFQQVRREGTKPVWMEDIAYADLVKIWESSEYKKLSETNKKNLSRSVFAYRRFYTS</sequence>
<proteinExistence type="predicted"/>
<organism evidence="1 2">
    <name type="scientific">Stylosanthes scabra</name>
    <dbReference type="NCBI Taxonomy" id="79078"/>
    <lineage>
        <taxon>Eukaryota</taxon>
        <taxon>Viridiplantae</taxon>
        <taxon>Streptophyta</taxon>
        <taxon>Embryophyta</taxon>
        <taxon>Tracheophyta</taxon>
        <taxon>Spermatophyta</taxon>
        <taxon>Magnoliopsida</taxon>
        <taxon>eudicotyledons</taxon>
        <taxon>Gunneridae</taxon>
        <taxon>Pentapetalae</taxon>
        <taxon>rosids</taxon>
        <taxon>fabids</taxon>
        <taxon>Fabales</taxon>
        <taxon>Fabaceae</taxon>
        <taxon>Papilionoideae</taxon>
        <taxon>50 kb inversion clade</taxon>
        <taxon>dalbergioids sensu lato</taxon>
        <taxon>Dalbergieae</taxon>
        <taxon>Pterocarpus clade</taxon>
        <taxon>Stylosanthes</taxon>
    </lineage>
</organism>
<dbReference type="EMBL" id="JASCZI010030282">
    <property type="protein sequence ID" value="MED6120575.1"/>
    <property type="molecule type" value="Genomic_DNA"/>
</dbReference>
<evidence type="ECO:0000313" key="1">
    <source>
        <dbReference type="EMBL" id="MED6120575.1"/>
    </source>
</evidence>
<accession>A0ABU6R9A8</accession>
<comment type="caution">
    <text evidence="1">The sequence shown here is derived from an EMBL/GenBank/DDBJ whole genome shotgun (WGS) entry which is preliminary data.</text>
</comment>
<protein>
    <submittedName>
        <fullName evidence="1">Uncharacterized protein</fullName>
    </submittedName>
</protein>
<keyword evidence="2" id="KW-1185">Reference proteome</keyword>
<gene>
    <name evidence="1" type="ORF">PIB30_022092</name>
</gene>
<evidence type="ECO:0000313" key="2">
    <source>
        <dbReference type="Proteomes" id="UP001341840"/>
    </source>
</evidence>